<dbReference type="Proteomes" id="UP001345691">
    <property type="component" value="Unassembled WGS sequence"/>
</dbReference>
<dbReference type="CDD" id="cd11061">
    <property type="entry name" value="CYP67-like"/>
    <property type="match status" value="1"/>
</dbReference>
<keyword evidence="3 5" id="KW-0560">Oxidoreductase</keyword>
<keyword evidence="7" id="KW-1185">Reference proteome</keyword>
<dbReference type="SUPFAM" id="SSF48264">
    <property type="entry name" value="Cytochrome P450"/>
    <property type="match status" value="1"/>
</dbReference>
<dbReference type="Pfam" id="PF00067">
    <property type="entry name" value="p450"/>
    <property type="match status" value="1"/>
</dbReference>
<proteinExistence type="inferred from homology"/>
<keyword evidence="2 5" id="KW-0479">Metal-binding</keyword>
<dbReference type="InterPro" id="IPR017972">
    <property type="entry name" value="Cyt_P450_CS"/>
</dbReference>
<evidence type="ECO:0000313" key="7">
    <source>
        <dbReference type="Proteomes" id="UP001345691"/>
    </source>
</evidence>
<keyword evidence="5" id="KW-0349">Heme</keyword>
<dbReference type="PANTHER" id="PTHR24305">
    <property type="entry name" value="CYTOCHROME P450"/>
    <property type="match status" value="1"/>
</dbReference>
<dbReference type="InterPro" id="IPR036396">
    <property type="entry name" value="Cyt_P450_sf"/>
</dbReference>
<dbReference type="Gene3D" id="1.10.630.10">
    <property type="entry name" value="Cytochrome P450"/>
    <property type="match status" value="1"/>
</dbReference>
<dbReference type="InterPro" id="IPR001128">
    <property type="entry name" value="Cyt_P450"/>
</dbReference>
<gene>
    <name evidence="6" type="ORF">LTR69_008276</name>
</gene>
<dbReference type="PRINTS" id="PR00463">
    <property type="entry name" value="EP450I"/>
</dbReference>
<reference evidence="6 7" key="1">
    <citation type="submission" date="2023-08" db="EMBL/GenBank/DDBJ databases">
        <title>Black Yeasts Isolated from many extreme environments.</title>
        <authorList>
            <person name="Coleine C."/>
            <person name="Stajich J.E."/>
            <person name="Selbmann L."/>
        </authorList>
    </citation>
    <scope>NUCLEOTIDE SEQUENCE [LARGE SCALE GENOMIC DNA]</scope>
    <source>
        <strain evidence="6 7">CCFEE 6328</strain>
    </source>
</reference>
<comment type="cofactor">
    <cofactor evidence="1">
        <name>heme</name>
        <dbReference type="ChEBI" id="CHEBI:30413"/>
    </cofactor>
</comment>
<evidence type="ECO:0000313" key="6">
    <source>
        <dbReference type="EMBL" id="KAK5055443.1"/>
    </source>
</evidence>
<dbReference type="PANTHER" id="PTHR24305:SF172">
    <property type="entry name" value="P450, PUTATIVE (EUROFUNG)-RELATED"/>
    <property type="match status" value="1"/>
</dbReference>
<protein>
    <submittedName>
        <fullName evidence="6">Uncharacterized protein</fullName>
    </submittedName>
</protein>
<evidence type="ECO:0000256" key="3">
    <source>
        <dbReference type="ARBA" id="ARBA00023002"/>
    </source>
</evidence>
<dbReference type="PROSITE" id="PS00086">
    <property type="entry name" value="CYTOCHROME_P450"/>
    <property type="match status" value="1"/>
</dbReference>
<comment type="caution">
    <text evidence="6">The sequence shown here is derived from an EMBL/GenBank/DDBJ whole genome shotgun (WGS) entry which is preliminary data.</text>
</comment>
<name>A0ABR0J2Y3_9EURO</name>
<keyword evidence="5" id="KW-0503">Monooxygenase</keyword>
<evidence type="ECO:0000256" key="4">
    <source>
        <dbReference type="ARBA" id="ARBA00023004"/>
    </source>
</evidence>
<dbReference type="InterPro" id="IPR002401">
    <property type="entry name" value="Cyt_P450_E_grp-I"/>
</dbReference>
<accession>A0ABR0J2Y3</accession>
<keyword evidence="4 5" id="KW-0408">Iron</keyword>
<organism evidence="6 7">
    <name type="scientific">Exophiala sideris</name>
    <dbReference type="NCBI Taxonomy" id="1016849"/>
    <lineage>
        <taxon>Eukaryota</taxon>
        <taxon>Fungi</taxon>
        <taxon>Dikarya</taxon>
        <taxon>Ascomycota</taxon>
        <taxon>Pezizomycotina</taxon>
        <taxon>Eurotiomycetes</taxon>
        <taxon>Chaetothyriomycetidae</taxon>
        <taxon>Chaetothyriales</taxon>
        <taxon>Herpotrichiellaceae</taxon>
        <taxon>Exophiala</taxon>
    </lineage>
</organism>
<dbReference type="PRINTS" id="PR00385">
    <property type="entry name" value="P450"/>
</dbReference>
<dbReference type="InterPro" id="IPR050121">
    <property type="entry name" value="Cytochrome_P450_monoxygenase"/>
</dbReference>
<sequence>MSYRVKKTIRYIVCWDVGVSFGSLPHAIRPVNAVSITARTPLQYLRDPKGLRKYPQLSIWSGISDLPFIIEAHKGFRSRRLSELHRNHPVVRIGPNSLSYGSHLAIKDIYGHNTKCTKDVMYDILSGSHFHLADVIDKVDHQRKRKVLSSAYAVKNLEGWEFKVADMTDRTIKAFERRCTAPPVEEGQIPKKEDLTIDFWNWANYFAVSAIANIGLSEDLGFLEQGDDLVTSERLDGSTKKAHFKECLTATAWAQSNLVWSYDCFPTLVRLSKLLSGTYRKMWRMNKDWDGIVWNRATTRLKRYQKGEKLDDFFEAMMHDKSGAPNNLEWGEIVAEISIMMNAGSDTTAIAMTNVLYFLLKNPACMAKLRQELDDTLEEEDVVAPYDKVRHLPYLRACLDEALRITPPNTFGLPRRTPPEGASILGDWIAGNTSVSMSSYVAHRDESVFPEPERYMPERWLGEAGKELQPYFVAFSAGARGCIGRNISYLEQHVLLASLLHHFDFALPSPDWEPMRREMFTCSPGSMPLKVWKRVRKE</sequence>
<evidence type="ECO:0000256" key="2">
    <source>
        <dbReference type="ARBA" id="ARBA00022723"/>
    </source>
</evidence>
<evidence type="ECO:0000256" key="5">
    <source>
        <dbReference type="RuleBase" id="RU000461"/>
    </source>
</evidence>
<comment type="similarity">
    <text evidence="5">Belongs to the cytochrome P450 family.</text>
</comment>
<evidence type="ECO:0000256" key="1">
    <source>
        <dbReference type="ARBA" id="ARBA00001971"/>
    </source>
</evidence>
<dbReference type="EMBL" id="JAVRRF010000020">
    <property type="protein sequence ID" value="KAK5055443.1"/>
    <property type="molecule type" value="Genomic_DNA"/>
</dbReference>